<evidence type="ECO:0000313" key="3">
    <source>
        <dbReference type="Proteomes" id="UP000757435"/>
    </source>
</evidence>
<organism evidence="2 3">
    <name type="scientific">Drouetiella hepatica Uher 2000/2452</name>
    <dbReference type="NCBI Taxonomy" id="904376"/>
    <lineage>
        <taxon>Bacteria</taxon>
        <taxon>Bacillati</taxon>
        <taxon>Cyanobacteriota</taxon>
        <taxon>Cyanophyceae</taxon>
        <taxon>Oculatellales</taxon>
        <taxon>Oculatellaceae</taxon>
        <taxon>Drouetiella</taxon>
    </lineage>
</organism>
<reference evidence="2" key="2">
    <citation type="journal article" date="2022" name="Microbiol. Resour. Announc.">
        <title>Metagenome Sequencing to Explore Phylogenomics of Terrestrial Cyanobacteria.</title>
        <authorList>
            <person name="Ward R.D."/>
            <person name="Stajich J.E."/>
            <person name="Johansen J.R."/>
            <person name="Huntemann M."/>
            <person name="Clum A."/>
            <person name="Foster B."/>
            <person name="Foster B."/>
            <person name="Roux S."/>
            <person name="Palaniappan K."/>
            <person name="Varghese N."/>
            <person name="Mukherjee S."/>
            <person name="Reddy T.B.K."/>
            <person name="Daum C."/>
            <person name="Copeland A."/>
            <person name="Chen I.A."/>
            <person name="Ivanova N.N."/>
            <person name="Kyrpides N.C."/>
            <person name="Shapiro N."/>
            <person name="Eloe-Fadrosh E.A."/>
            <person name="Pietrasiak N."/>
        </authorList>
    </citation>
    <scope>NUCLEOTIDE SEQUENCE</scope>
    <source>
        <strain evidence="2">UHER 2000/2452</strain>
    </source>
</reference>
<evidence type="ECO:0000313" key="2">
    <source>
        <dbReference type="EMBL" id="MBW4658525.1"/>
    </source>
</evidence>
<feature type="compositionally biased region" description="Polar residues" evidence="1">
    <location>
        <begin position="87"/>
        <end position="97"/>
    </location>
</feature>
<protein>
    <recommendedName>
        <fullName evidence="4">DUF4278 domain-containing protein</fullName>
    </recommendedName>
</protein>
<proteinExistence type="predicted"/>
<reference evidence="2" key="1">
    <citation type="submission" date="2021-05" db="EMBL/GenBank/DDBJ databases">
        <authorList>
            <person name="Pietrasiak N."/>
            <person name="Ward R."/>
            <person name="Stajich J.E."/>
            <person name="Kurbessoian T."/>
        </authorList>
    </citation>
    <scope>NUCLEOTIDE SEQUENCE</scope>
    <source>
        <strain evidence="2">UHER 2000/2452</strain>
    </source>
</reference>
<dbReference type="EMBL" id="JAHHHD010000006">
    <property type="protein sequence ID" value="MBW4658525.1"/>
    <property type="molecule type" value="Genomic_DNA"/>
</dbReference>
<comment type="caution">
    <text evidence="2">The sequence shown here is derived from an EMBL/GenBank/DDBJ whole genome shotgun (WGS) entry which is preliminary data.</text>
</comment>
<dbReference type="AlphaFoldDB" id="A0A951Q9S9"/>
<sequence>MTTTFKYHGADYSLEPTSSPESKSDRPIQYGGQIYTGEGDSSFVQPVMGLVYHGIAYRTTLNEALEATEATQSANNRPIKPVPVHSRLSSPTTSRGANQLHRRQQLQSLQRRMAIARAKGDRHLTLQLQKELEALTEAK</sequence>
<accession>A0A951Q9S9</accession>
<gene>
    <name evidence="2" type="ORF">KME15_07610</name>
</gene>
<feature type="region of interest" description="Disordered" evidence="1">
    <location>
        <begin position="1"/>
        <end position="26"/>
    </location>
</feature>
<evidence type="ECO:0008006" key="4">
    <source>
        <dbReference type="Google" id="ProtNLM"/>
    </source>
</evidence>
<dbReference type="Proteomes" id="UP000757435">
    <property type="component" value="Unassembled WGS sequence"/>
</dbReference>
<feature type="region of interest" description="Disordered" evidence="1">
    <location>
        <begin position="68"/>
        <end position="104"/>
    </location>
</feature>
<evidence type="ECO:0000256" key="1">
    <source>
        <dbReference type="SAM" id="MobiDB-lite"/>
    </source>
</evidence>
<name>A0A951Q9S9_9CYAN</name>